<sequence>MRQEDDKFARESFTFRRMKRWQVWALVGAVVIVLIVAYALL</sequence>
<protein>
    <submittedName>
        <fullName evidence="2">Uncharacterized protein</fullName>
    </submittedName>
</protein>
<reference evidence="2 3" key="1">
    <citation type="submission" date="2018-07" db="EMBL/GenBank/DDBJ databases">
        <title>Genome sequence of Nitratireductor thuwali#1536.</title>
        <authorList>
            <person name="Michoud G."/>
            <person name="Merlino G."/>
            <person name="Sefrji F.O."/>
            <person name="Daffonchio D."/>
        </authorList>
    </citation>
    <scope>NUCLEOTIDE SEQUENCE [LARGE SCALE GENOMIC DNA]</scope>
    <source>
        <strain evidence="3">Nit1536</strain>
    </source>
</reference>
<evidence type="ECO:0000256" key="1">
    <source>
        <dbReference type="SAM" id="Phobius"/>
    </source>
</evidence>
<dbReference type="EMBL" id="CP030941">
    <property type="protein sequence ID" value="UUP16754.1"/>
    <property type="molecule type" value="Genomic_DNA"/>
</dbReference>
<proteinExistence type="predicted"/>
<organism evidence="2 3">
    <name type="scientific">Nitratireductor thuwali</name>
    <dbReference type="NCBI Taxonomy" id="2267699"/>
    <lineage>
        <taxon>Bacteria</taxon>
        <taxon>Pseudomonadati</taxon>
        <taxon>Pseudomonadota</taxon>
        <taxon>Alphaproteobacteria</taxon>
        <taxon>Hyphomicrobiales</taxon>
        <taxon>Phyllobacteriaceae</taxon>
        <taxon>Nitratireductor</taxon>
    </lineage>
</organism>
<evidence type="ECO:0000313" key="2">
    <source>
        <dbReference type="EMBL" id="UUP16754.1"/>
    </source>
</evidence>
<keyword evidence="1" id="KW-0812">Transmembrane</keyword>
<gene>
    <name evidence="2" type="ORF">NTH_01201</name>
</gene>
<keyword evidence="3" id="KW-1185">Reference proteome</keyword>
<keyword evidence="1" id="KW-0472">Membrane</keyword>
<name>A0ABY5MIQ6_9HYPH</name>
<feature type="transmembrane region" description="Helical" evidence="1">
    <location>
        <begin position="21"/>
        <end position="40"/>
    </location>
</feature>
<keyword evidence="1" id="KW-1133">Transmembrane helix</keyword>
<evidence type="ECO:0000313" key="3">
    <source>
        <dbReference type="Proteomes" id="UP001342418"/>
    </source>
</evidence>
<dbReference type="Proteomes" id="UP001342418">
    <property type="component" value="Chromosome"/>
</dbReference>
<accession>A0ABY5MIQ6</accession>